<evidence type="ECO:0000256" key="22">
    <source>
        <dbReference type="PROSITE-ProRule" id="PRU00192"/>
    </source>
</evidence>
<dbReference type="FunFam" id="3.20.20.190:FF:000007">
    <property type="entry name" value="1-phosphatidylinositol 4,5-bisphosphate phosphodiesterase gamma"/>
    <property type="match status" value="1"/>
</dbReference>
<keyword evidence="10" id="KW-0832">Ubl conjugation</keyword>
<dbReference type="FunFam" id="3.20.20.190:FF:000112">
    <property type="match status" value="1"/>
</dbReference>
<dbReference type="SMART" id="SM00149">
    <property type="entry name" value="PLCYc"/>
    <property type="match status" value="1"/>
</dbReference>
<dbReference type="GO" id="GO:0048015">
    <property type="term" value="P:phosphatidylinositol-mediated signaling"/>
    <property type="evidence" value="ECO:0007669"/>
    <property type="project" value="TreeGrafter"/>
</dbReference>
<evidence type="ECO:0000259" key="29">
    <source>
        <dbReference type="PROSITE" id="PS50008"/>
    </source>
</evidence>
<dbReference type="Gene3D" id="2.60.40.150">
    <property type="entry name" value="C2 domain"/>
    <property type="match status" value="1"/>
</dbReference>
<reference evidence="30" key="2">
    <citation type="submission" date="2025-09" db="UniProtKB">
        <authorList>
            <consortium name="Ensembl"/>
        </authorList>
    </citation>
    <scope>IDENTIFICATION</scope>
</reference>
<dbReference type="SMART" id="SM00148">
    <property type="entry name" value="PLCXc"/>
    <property type="match status" value="1"/>
</dbReference>
<name>A0A8C3ADR7_CYCLU</name>
<dbReference type="InterPro" id="IPR035023">
    <property type="entry name" value="PLC-gamma_C-SH2"/>
</dbReference>
<dbReference type="GO" id="GO:0010634">
    <property type="term" value="P:positive regulation of epithelial cell migration"/>
    <property type="evidence" value="ECO:0007669"/>
    <property type="project" value="TreeGrafter"/>
</dbReference>
<dbReference type="GO" id="GO:0051209">
    <property type="term" value="P:release of sequestered calcium ion into cytosol"/>
    <property type="evidence" value="ECO:0007669"/>
    <property type="project" value="TreeGrafter"/>
</dbReference>
<dbReference type="PROSITE" id="PS50004">
    <property type="entry name" value="C2"/>
    <property type="match status" value="1"/>
</dbReference>
<evidence type="ECO:0000256" key="14">
    <source>
        <dbReference type="ARBA" id="ARBA00023098"/>
    </source>
</evidence>
<evidence type="ECO:0000256" key="4">
    <source>
        <dbReference type="ARBA" id="ARBA00022443"/>
    </source>
</evidence>
<dbReference type="CDD" id="cd08592">
    <property type="entry name" value="PI-PLCc_gamma"/>
    <property type="match status" value="1"/>
</dbReference>
<dbReference type="InterPro" id="IPR035892">
    <property type="entry name" value="C2_domain_sf"/>
</dbReference>
<evidence type="ECO:0000256" key="20">
    <source>
        <dbReference type="ARBA" id="ARBA00053042"/>
    </source>
</evidence>
<keyword evidence="7" id="KW-0677">Repeat</keyword>
<dbReference type="SMART" id="SM00239">
    <property type="entry name" value="C2"/>
    <property type="match status" value="1"/>
</dbReference>
<dbReference type="GO" id="GO:0032587">
    <property type="term" value="C:ruffle membrane"/>
    <property type="evidence" value="ECO:0007669"/>
    <property type="project" value="TreeGrafter"/>
</dbReference>
<evidence type="ECO:0000256" key="9">
    <source>
        <dbReference type="ARBA" id="ARBA00022837"/>
    </source>
</evidence>
<dbReference type="InterPro" id="IPR017946">
    <property type="entry name" value="PLC-like_Pdiesterase_TIM-brl"/>
</dbReference>
<evidence type="ECO:0000256" key="2">
    <source>
        <dbReference type="ARBA" id="ARBA00004466"/>
    </source>
</evidence>
<accession>A0A8C3ADR7</accession>
<dbReference type="GO" id="GO:0009395">
    <property type="term" value="P:phospholipid catabolic process"/>
    <property type="evidence" value="ECO:0007669"/>
    <property type="project" value="InterPro"/>
</dbReference>
<evidence type="ECO:0000256" key="10">
    <source>
        <dbReference type="ARBA" id="ARBA00022843"/>
    </source>
</evidence>
<dbReference type="InterPro" id="IPR001711">
    <property type="entry name" value="PLipase_C_Pinositol-sp_Y"/>
</dbReference>
<dbReference type="SUPFAM" id="SSF55550">
    <property type="entry name" value="SH2 domain"/>
    <property type="match status" value="2"/>
</dbReference>
<protein>
    <recommendedName>
        <fullName evidence="23">Phosphoinositide phospholipase C</fullName>
        <ecNumber evidence="23">3.1.4.11</ecNumber>
    </recommendedName>
</protein>
<dbReference type="GO" id="GO:0046488">
    <property type="term" value="P:phosphatidylinositol metabolic process"/>
    <property type="evidence" value="ECO:0007669"/>
    <property type="project" value="TreeGrafter"/>
</dbReference>
<keyword evidence="16" id="KW-0966">Cell projection</keyword>
<dbReference type="CDD" id="cd13362">
    <property type="entry name" value="PH_PLC_gamma"/>
    <property type="match status" value="1"/>
</dbReference>
<comment type="cofactor">
    <cofactor evidence="1">
        <name>Ca(2+)</name>
        <dbReference type="ChEBI" id="CHEBI:29108"/>
    </cofactor>
</comment>
<dbReference type="InterPro" id="IPR036860">
    <property type="entry name" value="SH2_dom_sf"/>
</dbReference>
<keyword evidence="31" id="KW-1185">Reference proteome</keyword>
<dbReference type="SMART" id="SM00252">
    <property type="entry name" value="SH2"/>
    <property type="match status" value="2"/>
</dbReference>
<evidence type="ECO:0000256" key="19">
    <source>
        <dbReference type="ARBA" id="ARBA00023726"/>
    </source>
</evidence>
<evidence type="ECO:0000256" key="8">
    <source>
        <dbReference type="ARBA" id="ARBA00022801"/>
    </source>
</evidence>
<dbReference type="Pfam" id="PF00168">
    <property type="entry name" value="C2"/>
    <property type="match status" value="1"/>
</dbReference>
<evidence type="ECO:0000256" key="1">
    <source>
        <dbReference type="ARBA" id="ARBA00001913"/>
    </source>
</evidence>
<dbReference type="GO" id="GO:0005737">
    <property type="term" value="C:cytoplasm"/>
    <property type="evidence" value="ECO:0007669"/>
    <property type="project" value="UniProtKB-ARBA"/>
</dbReference>
<dbReference type="SUPFAM" id="SSF49562">
    <property type="entry name" value="C2 domain (Calcium/lipid-binding domain, CaLB)"/>
    <property type="match status" value="1"/>
</dbReference>
<evidence type="ECO:0000256" key="5">
    <source>
        <dbReference type="ARBA" id="ARBA00022553"/>
    </source>
</evidence>
<dbReference type="InterPro" id="IPR000980">
    <property type="entry name" value="SH2"/>
</dbReference>
<dbReference type="PROSITE" id="PS50002">
    <property type="entry name" value="SH3"/>
    <property type="match status" value="1"/>
</dbReference>
<comment type="subcellular location">
    <subcellularLocation>
        <location evidence="3">Cell projection</location>
        <location evidence="3">Lamellipodium</location>
    </subcellularLocation>
    <subcellularLocation>
        <location evidence="2">Cell projection</location>
        <location evidence="2">Ruffle</location>
    </subcellularLocation>
</comment>
<evidence type="ECO:0000259" key="25">
    <source>
        <dbReference type="PROSITE" id="PS50001"/>
    </source>
</evidence>
<keyword evidence="17" id="KW-0449">Lipoprotein</keyword>
<dbReference type="AlphaFoldDB" id="A0A8C3ADR7"/>
<dbReference type="InterPro" id="IPR016279">
    <property type="entry name" value="PLC-gamma"/>
</dbReference>
<comment type="function">
    <text evidence="20">Mediates the production of the second messenger molecules diacylglycerol (DAG) and inositol 1,4,5-trisphosphate (IP3). Plays an important role in the regulation of intracellular signaling cascades. Becomes activated in response to ligand-mediated activation of receptor-type tyrosine kinases, such as PDGFRA, PDGFRB, EGFR, FGFR1, FGFR2, FGFR3 and FGFR4. Plays a role in actin reorganization and cell migration. Guanine nucleotide exchange factor that binds the GTPase DNM1 and catalyzes the dissociation of GDP, allowing a GTP molecule to bind in its place, therefore enhancing DNM1-dependent endocytosis.</text>
</comment>
<dbReference type="Ensembl" id="ENSCLMT00005041183.1">
    <property type="protein sequence ID" value="ENSCLMP00005039699.1"/>
    <property type="gene ID" value="ENSCLMG00005018141.1"/>
</dbReference>
<keyword evidence="9" id="KW-0106">Calcium</keyword>
<dbReference type="Pfam" id="PF00017">
    <property type="entry name" value="SH2"/>
    <property type="match status" value="2"/>
</dbReference>
<dbReference type="SMART" id="SM00326">
    <property type="entry name" value="SH3"/>
    <property type="match status" value="1"/>
</dbReference>
<comment type="catalytic activity">
    <reaction evidence="18">
        <text>a 1,2-diacyl-sn-glycero-3-phospho-(1D-myo-inositol-4,5-bisphosphate) + H2O = 1D-myo-inositol 1,4,5-trisphosphate + a 1,2-diacyl-sn-glycerol + H(+)</text>
        <dbReference type="Rhea" id="RHEA:33179"/>
        <dbReference type="ChEBI" id="CHEBI:15377"/>
        <dbReference type="ChEBI" id="CHEBI:15378"/>
        <dbReference type="ChEBI" id="CHEBI:17815"/>
        <dbReference type="ChEBI" id="CHEBI:58456"/>
        <dbReference type="ChEBI" id="CHEBI:203600"/>
        <dbReference type="EC" id="3.1.4.11"/>
    </reaction>
    <physiologicalReaction direction="left-to-right" evidence="18">
        <dbReference type="Rhea" id="RHEA:33180"/>
    </physiologicalReaction>
</comment>
<evidence type="ECO:0000256" key="24">
    <source>
        <dbReference type="SAM" id="Coils"/>
    </source>
</evidence>
<dbReference type="InterPro" id="IPR000008">
    <property type="entry name" value="C2_dom"/>
</dbReference>
<feature type="coiled-coil region" evidence="24">
    <location>
        <begin position="1104"/>
        <end position="1151"/>
    </location>
</feature>
<dbReference type="Gene3D" id="3.20.20.190">
    <property type="entry name" value="Phosphatidylinositol (PI) phosphodiesterase"/>
    <property type="match status" value="2"/>
</dbReference>
<dbReference type="GO" id="GO:0004435">
    <property type="term" value="F:phosphatidylinositol-4,5-bisphosphate phospholipase C activity"/>
    <property type="evidence" value="ECO:0007669"/>
    <property type="project" value="UniProtKB-EC"/>
</dbReference>
<dbReference type="CDD" id="cd11970">
    <property type="entry name" value="SH3_PLCgamma1"/>
    <property type="match status" value="1"/>
</dbReference>
<dbReference type="CDD" id="cd10341">
    <property type="entry name" value="SH2_N-SH2_PLC_gamma_like"/>
    <property type="match status" value="1"/>
</dbReference>
<dbReference type="CDD" id="cd09932">
    <property type="entry name" value="SH2_C-SH2_PLC_gamma_like"/>
    <property type="match status" value="1"/>
</dbReference>
<dbReference type="Gene3D" id="3.30.505.10">
    <property type="entry name" value="SH2 domain"/>
    <property type="match status" value="2"/>
</dbReference>
<dbReference type="SUPFAM" id="SSF50044">
    <property type="entry name" value="SH3-domain"/>
    <property type="match status" value="1"/>
</dbReference>
<organism evidence="30 31">
    <name type="scientific">Cyclopterus lumpus</name>
    <name type="common">Lumpsucker</name>
    <dbReference type="NCBI Taxonomy" id="8103"/>
    <lineage>
        <taxon>Eukaryota</taxon>
        <taxon>Metazoa</taxon>
        <taxon>Chordata</taxon>
        <taxon>Craniata</taxon>
        <taxon>Vertebrata</taxon>
        <taxon>Euteleostomi</taxon>
        <taxon>Actinopterygii</taxon>
        <taxon>Neopterygii</taxon>
        <taxon>Teleostei</taxon>
        <taxon>Neoteleostei</taxon>
        <taxon>Acanthomorphata</taxon>
        <taxon>Eupercaria</taxon>
        <taxon>Perciformes</taxon>
        <taxon>Cottioidei</taxon>
        <taxon>Cottales</taxon>
        <taxon>Cyclopteridae</taxon>
        <taxon>Cyclopterus</taxon>
    </lineage>
</organism>
<dbReference type="Pfam" id="PF00018">
    <property type="entry name" value="SH3_1"/>
    <property type="match status" value="1"/>
</dbReference>
<dbReference type="FunFam" id="3.30.505.10:FF:000011">
    <property type="entry name" value="1-phosphatidylinositol 4,5-bisphosphate phosphodiesterase gamma"/>
    <property type="match status" value="1"/>
</dbReference>
<keyword evidence="14 23" id="KW-0443">Lipid metabolism</keyword>
<dbReference type="FunFam" id="2.30.29.30:FF:000155">
    <property type="entry name" value="1-phosphatidylinositol 4,5-bisphosphate phosphodiesterase gamma"/>
    <property type="match status" value="1"/>
</dbReference>
<proteinExistence type="predicted"/>
<dbReference type="InterPro" id="IPR035724">
    <property type="entry name" value="PLCgamma1_SH3"/>
</dbReference>
<dbReference type="PIRSF" id="PIRSF000952">
    <property type="entry name" value="PLC-gamma"/>
    <property type="match status" value="1"/>
</dbReference>
<evidence type="ECO:0000256" key="13">
    <source>
        <dbReference type="ARBA" id="ARBA00022999"/>
    </source>
</evidence>
<dbReference type="FunFam" id="3.20.20.190:FF:000113">
    <property type="match status" value="1"/>
</dbReference>
<evidence type="ECO:0000256" key="16">
    <source>
        <dbReference type="ARBA" id="ARBA00023273"/>
    </source>
</evidence>
<dbReference type="SUPFAM" id="SSF51695">
    <property type="entry name" value="PLC-like phosphodiesterases"/>
    <property type="match status" value="1"/>
</dbReference>
<evidence type="ECO:0000256" key="17">
    <source>
        <dbReference type="ARBA" id="ARBA00023288"/>
    </source>
</evidence>
<dbReference type="Gene3D" id="2.30.30.40">
    <property type="entry name" value="SH3 Domains"/>
    <property type="match status" value="1"/>
</dbReference>
<dbReference type="InterPro" id="IPR001192">
    <property type="entry name" value="PI-PLC_fam"/>
</dbReference>
<evidence type="ECO:0000256" key="23">
    <source>
        <dbReference type="RuleBase" id="RU361133"/>
    </source>
</evidence>
<evidence type="ECO:0000256" key="12">
    <source>
        <dbReference type="ARBA" id="ARBA00022990"/>
    </source>
</evidence>
<dbReference type="InterPro" id="IPR035024">
    <property type="entry name" value="PLC-gamma_N-SH2"/>
</dbReference>
<feature type="domain" description="C2" evidence="28">
    <location>
        <begin position="934"/>
        <end position="1063"/>
    </location>
</feature>
<dbReference type="InterPro" id="IPR000909">
    <property type="entry name" value="PLipase_C_PInositol-sp_X_dom"/>
</dbReference>
<dbReference type="EC" id="3.1.4.11" evidence="23"/>
<feature type="domain" description="SH2" evidence="25">
    <location>
        <begin position="418"/>
        <end position="524"/>
    </location>
</feature>
<evidence type="ECO:0000259" key="26">
    <source>
        <dbReference type="PROSITE" id="PS50002"/>
    </source>
</evidence>
<dbReference type="InterPro" id="IPR011993">
    <property type="entry name" value="PH-like_dom_sf"/>
</dbReference>
<dbReference type="GO" id="GO:0030027">
    <property type="term" value="C:lamellipodium"/>
    <property type="evidence" value="ECO:0007669"/>
    <property type="project" value="UniProtKB-SubCell"/>
</dbReference>
<dbReference type="PANTHER" id="PTHR10336:SF79">
    <property type="entry name" value="1-PHOSPHATIDYLINOSITOL 4,5-BISPHOSPHATE PHOSPHODIESTERASE GAMMA"/>
    <property type="match status" value="1"/>
</dbReference>
<evidence type="ECO:0000259" key="28">
    <source>
        <dbReference type="PROSITE" id="PS50004"/>
    </source>
</evidence>
<dbReference type="Pfam" id="PF00387">
    <property type="entry name" value="PI-PLC-Y"/>
    <property type="match status" value="1"/>
</dbReference>
<evidence type="ECO:0000256" key="7">
    <source>
        <dbReference type="ARBA" id="ARBA00022737"/>
    </source>
</evidence>
<keyword evidence="5" id="KW-0597">Phosphoprotein</keyword>
<dbReference type="PROSITE" id="PS50008">
    <property type="entry name" value="PIPLC_Y_DOMAIN"/>
    <property type="match status" value="1"/>
</dbReference>
<evidence type="ECO:0000256" key="21">
    <source>
        <dbReference type="PROSITE-ProRule" id="PRU00191"/>
    </source>
</evidence>
<feature type="domain" description="SH2" evidence="25">
    <location>
        <begin position="535"/>
        <end position="624"/>
    </location>
</feature>
<evidence type="ECO:0000256" key="6">
    <source>
        <dbReference type="ARBA" id="ARBA00022723"/>
    </source>
</evidence>
<evidence type="ECO:0000256" key="3">
    <source>
        <dbReference type="ARBA" id="ARBA00004510"/>
    </source>
</evidence>
<dbReference type="PROSITE" id="PS50001">
    <property type="entry name" value="SH2"/>
    <property type="match status" value="2"/>
</dbReference>
<dbReference type="PANTHER" id="PTHR10336">
    <property type="entry name" value="PHOSPHOINOSITIDE-SPECIFIC PHOSPHOLIPASE C FAMILY PROTEIN"/>
    <property type="match status" value="1"/>
</dbReference>
<dbReference type="Proteomes" id="UP000694565">
    <property type="component" value="Unplaced"/>
</dbReference>
<keyword evidence="12" id="KW-0007">Acetylation</keyword>
<comment type="catalytic activity">
    <reaction evidence="19">
        <text>a 1,2-diacyl-sn-glycero-3-phospho-(1D-myo-inositol) + H2O = 1D-myo-inositol 1-phosphate + a 1,2-diacyl-sn-glycerol + H(+)</text>
        <dbReference type="Rhea" id="RHEA:43484"/>
        <dbReference type="ChEBI" id="CHEBI:15377"/>
        <dbReference type="ChEBI" id="CHEBI:15378"/>
        <dbReference type="ChEBI" id="CHEBI:17815"/>
        <dbReference type="ChEBI" id="CHEBI:57880"/>
        <dbReference type="ChEBI" id="CHEBI:58433"/>
    </reaction>
    <physiologicalReaction direction="left-to-right" evidence="19">
        <dbReference type="Rhea" id="RHEA:43485"/>
    </physiologicalReaction>
</comment>
<evidence type="ECO:0000259" key="27">
    <source>
        <dbReference type="PROSITE" id="PS50003"/>
    </source>
</evidence>
<dbReference type="InterPro" id="IPR001452">
    <property type="entry name" value="SH3_domain"/>
</dbReference>
<dbReference type="FunFam" id="2.60.40.150:FF:000067">
    <property type="entry name" value="1-phosphatidylinositol 4,5-bisphosphate phosphodiesterase gamma"/>
    <property type="match status" value="1"/>
</dbReference>
<keyword evidence="11 23" id="KW-0442">Lipid degradation</keyword>
<keyword evidence="4 22" id="KW-0728">SH3 domain</keyword>
<dbReference type="GO" id="GO:0046872">
    <property type="term" value="F:metal ion binding"/>
    <property type="evidence" value="ECO:0007669"/>
    <property type="project" value="UniProtKB-KW"/>
</dbReference>
<dbReference type="GeneTree" id="ENSGT00940000164676"/>
<dbReference type="PROSITE" id="PS50003">
    <property type="entry name" value="PH_DOMAIN"/>
    <property type="match status" value="1"/>
</dbReference>
<feature type="domain" description="SH3" evidence="26">
    <location>
        <begin position="659"/>
        <end position="719"/>
    </location>
</feature>
<dbReference type="InterPro" id="IPR001849">
    <property type="entry name" value="PH_domain"/>
</dbReference>
<keyword evidence="15" id="KW-0807">Transducer</keyword>
<dbReference type="FunFam" id="3.30.505.10:FF:000009">
    <property type="entry name" value="1-phosphatidylinositol 4,5-bisphosphate phosphodiesterase gamma"/>
    <property type="match status" value="1"/>
</dbReference>
<sequence length="1164" mass="134158">MCAARFSGCHNGCGEEAAAGPAGPVPASRMLDWTEAGPRILHSLEMGTVMTVFYQKKSQRPERRTFQIKQDMRQIVWSRNPDKVEGEVDIREIRELRLGKGSRDFERYPEEARKLDSAHCFIVLYGLEFRLRTLSVAAFSEEEVNMWITGLNWLMTDTQRAPAPQQIDRCFLTFLFSKENSVCDPRLSPVVADDMKRPLSQYWISSSHNTYLTGDQFSSESSLEAYARCLRMGCRCIELDCWDGPDDLPIIYHGHTLTSKIKFLDVLHTIKEQAFVTSEYPVILSIEDHCSVVQQRNMATHFKKVFGDLLLTKPVDTNAEELPSPYQLRRKILIKHKKLVEGTLYEEVTSASYSENDISNSLRNGILYLEDPIDHTWTPHYFVLTSNKIYYSEETSHYQTADEEEEDEGKVQHCAERWFHGKLGGGRDGRQVAEKLLQEYCEGGAKDGTFLVRESETFVGDYTLSFWRSGRVQHCRIHSRQESGSTRFYLTDNLVFDSLYRLICHYRDTPLRCNEFEMRLGGPVPQPNAHESREWYHSSLSRVQAEHMLMRVPRDGAFLVRKRSENNSYAISFRAEGKIKHCRIQQEGRLFMLGSSAEFESLVDLVSYYEKHPLYRKMRLRYPINEDTLDRMGTTELDYGALYEVRSPHFYVEANKMPTARCTVKALYDYRAQREDELCFPKQALILNVDKQEGSWWRGDYGGKKQLWFPANYVEEVPSSPARELDEVPTENSPLGTFLKGFIDVPTCHVVVHKDGKNSRPYVFTIHSQQLSSHPVQTLDVAADSLEDVTSWVGKIREATQNADARMQEEKQMERRKKIAVELSELVVYCRPVPFNEDKIGTERACYRDMSSFPETKAEKFAARSRGKRFLQYNRRQLSRVYPRGQRLDSSNYDPLPVWLCGSQLVALNFQTPDKPMQLNQALFMLGGASGFVPQPDVMRDDAYDPFDKDTLHVEPITIQLQLLGARHLPKTGRSIVCPFVEVEICGAEYDSCKCKTDVVADNGLNPVWVQKQFVFDIHNPTFSFLRFTVYEEDMFSDPNFLAQATYPVRLLRTGYRSIPLKNSYNEELELASLLIHIEIVNAKVNQCLETDTFILLENMYMTIQRLRDRTSELSTQVSLLERSGSGDLGYQQILEELRSAQDQLSELVEARNHRWLITLGGKR</sequence>
<evidence type="ECO:0000313" key="30">
    <source>
        <dbReference type="Ensembl" id="ENSCLMP00005039699.1"/>
    </source>
</evidence>
<evidence type="ECO:0000256" key="15">
    <source>
        <dbReference type="ARBA" id="ARBA00023224"/>
    </source>
</evidence>
<dbReference type="Gene3D" id="2.30.29.30">
    <property type="entry name" value="Pleckstrin-homology domain (PH domain)/Phosphotyrosine-binding domain (PTB)"/>
    <property type="match status" value="1"/>
</dbReference>
<dbReference type="FunFam" id="2.30.30.40:FF:000051">
    <property type="entry name" value="1-phosphatidylinositol 4,5-bisphosphate phosphodiesterase gamma"/>
    <property type="match status" value="1"/>
</dbReference>
<evidence type="ECO:0000256" key="11">
    <source>
        <dbReference type="ARBA" id="ARBA00022963"/>
    </source>
</evidence>
<keyword evidence="13 21" id="KW-0727">SH2 domain</keyword>
<dbReference type="Pfam" id="PF00388">
    <property type="entry name" value="PI-PLC-X"/>
    <property type="match status" value="1"/>
</dbReference>
<feature type="domain" description="PI-PLC Y-box" evidence="29">
    <location>
        <begin position="823"/>
        <end position="940"/>
    </location>
</feature>
<dbReference type="CDD" id="cd00275">
    <property type="entry name" value="C2_PLC_like"/>
    <property type="match status" value="1"/>
</dbReference>
<reference evidence="30" key="1">
    <citation type="submission" date="2025-08" db="UniProtKB">
        <authorList>
            <consortium name="Ensembl"/>
        </authorList>
    </citation>
    <scope>IDENTIFICATION</scope>
</reference>
<evidence type="ECO:0000256" key="18">
    <source>
        <dbReference type="ARBA" id="ARBA00023674"/>
    </source>
</evidence>
<feature type="domain" description="PH" evidence="27">
    <location>
        <begin position="42"/>
        <end position="156"/>
    </location>
</feature>
<dbReference type="InterPro" id="IPR036028">
    <property type="entry name" value="SH3-like_dom_sf"/>
</dbReference>
<dbReference type="PROSITE" id="PS50007">
    <property type="entry name" value="PIPLC_X_DOMAIN"/>
    <property type="match status" value="1"/>
</dbReference>
<dbReference type="SUPFAM" id="SSF50729">
    <property type="entry name" value="PH domain-like"/>
    <property type="match status" value="1"/>
</dbReference>
<dbReference type="SMART" id="SM00233">
    <property type="entry name" value="PH"/>
    <property type="match status" value="2"/>
</dbReference>
<keyword evidence="6" id="KW-0479">Metal-binding</keyword>
<keyword evidence="24" id="KW-0175">Coiled coil</keyword>
<evidence type="ECO:0000313" key="31">
    <source>
        <dbReference type="Proteomes" id="UP000694565"/>
    </source>
</evidence>
<dbReference type="PRINTS" id="PR00390">
    <property type="entry name" value="PHPHLIPASEC"/>
</dbReference>
<dbReference type="PRINTS" id="PR00401">
    <property type="entry name" value="SH2DOMAIN"/>
</dbReference>
<keyword evidence="8 23" id="KW-0378">Hydrolase</keyword>